<proteinExistence type="inferred from homology"/>
<dbReference type="CDD" id="cd00756">
    <property type="entry name" value="MoaE"/>
    <property type="match status" value="1"/>
</dbReference>
<evidence type="ECO:0000256" key="9">
    <source>
        <dbReference type="ARBA" id="ARBA00030407"/>
    </source>
</evidence>
<evidence type="ECO:0000256" key="2">
    <source>
        <dbReference type="ARBA" id="ARBA00005426"/>
    </source>
</evidence>
<evidence type="ECO:0000313" key="13">
    <source>
        <dbReference type="EMBL" id="MCZ4281875.1"/>
    </source>
</evidence>
<dbReference type="SUPFAM" id="SSF54690">
    <property type="entry name" value="Molybdopterin synthase subunit MoaE"/>
    <property type="match status" value="1"/>
</dbReference>
<accession>A0ABT4LL84</accession>
<dbReference type="EC" id="2.8.1.12" evidence="3"/>
<organism evidence="13 14">
    <name type="scientific">Kiloniella laminariae</name>
    <dbReference type="NCBI Taxonomy" id="454162"/>
    <lineage>
        <taxon>Bacteria</taxon>
        <taxon>Pseudomonadati</taxon>
        <taxon>Pseudomonadota</taxon>
        <taxon>Alphaproteobacteria</taxon>
        <taxon>Rhodospirillales</taxon>
        <taxon>Kiloniellaceae</taxon>
        <taxon>Kiloniella</taxon>
    </lineage>
</organism>
<evidence type="ECO:0000256" key="5">
    <source>
        <dbReference type="ARBA" id="ARBA00023150"/>
    </source>
</evidence>
<dbReference type="Gene3D" id="3.90.1170.40">
    <property type="entry name" value="Molybdopterin biosynthesis MoaE subunit"/>
    <property type="match status" value="1"/>
</dbReference>
<comment type="pathway">
    <text evidence="1">Cofactor biosynthesis; molybdopterin biosynthesis.</text>
</comment>
<evidence type="ECO:0000256" key="11">
    <source>
        <dbReference type="ARBA" id="ARBA00032474"/>
    </source>
</evidence>
<comment type="caution">
    <text evidence="13">The sequence shown here is derived from an EMBL/GenBank/DDBJ whole genome shotgun (WGS) entry which is preliminary data.</text>
</comment>
<evidence type="ECO:0000256" key="3">
    <source>
        <dbReference type="ARBA" id="ARBA00011950"/>
    </source>
</evidence>
<sequence>MIRVQSEDFDLSLEVRKLTEENPAIGAVTAFIGLVRDIAGGTEISSMTLEHYPGMTEKMLREIETEAHQRWNLDASLIIHRYGQLAPGDQIVLVVTCSKHRKAAFESCEFLMDFLKTKAPFWKLEETPEGGKWVDARDGDTKATERWLKS</sequence>
<dbReference type="Proteomes" id="UP001069802">
    <property type="component" value="Unassembled WGS sequence"/>
</dbReference>
<evidence type="ECO:0000256" key="6">
    <source>
        <dbReference type="ARBA" id="ARBA00025448"/>
    </source>
</evidence>
<dbReference type="InterPro" id="IPR036563">
    <property type="entry name" value="MoaE_sf"/>
</dbReference>
<keyword evidence="5" id="KW-0501">Molybdenum cofactor biosynthesis</keyword>
<dbReference type="EMBL" id="JAPWGY010000004">
    <property type="protein sequence ID" value="MCZ4281875.1"/>
    <property type="molecule type" value="Genomic_DNA"/>
</dbReference>
<comment type="similarity">
    <text evidence="2">Belongs to the MoaE family.</text>
</comment>
<comment type="catalytic activity">
    <reaction evidence="12">
        <text>2 [molybdopterin-synthase sulfur-carrier protein]-C-terminal-Gly-aminoethanethioate + cyclic pyranopterin phosphate + H2O = molybdopterin + 2 [molybdopterin-synthase sulfur-carrier protein]-C-terminal Gly-Gly + 2 H(+)</text>
        <dbReference type="Rhea" id="RHEA:26333"/>
        <dbReference type="Rhea" id="RHEA-COMP:12202"/>
        <dbReference type="Rhea" id="RHEA-COMP:19907"/>
        <dbReference type="ChEBI" id="CHEBI:15377"/>
        <dbReference type="ChEBI" id="CHEBI:15378"/>
        <dbReference type="ChEBI" id="CHEBI:58698"/>
        <dbReference type="ChEBI" id="CHEBI:59648"/>
        <dbReference type="ChEBI" id="CHEBI:90778"/>
        <dbReference type="ChEBI" id="CHEBI:232372"/>
        <dbReference type="EC" id="2.8.1.12"/>
    </reaction>
</comment>
<evidence type="ECO:0000256" key="1">
    <source>
        <dbReference type="ARBA" id="ARBA00005046"/>
    </source>
</evidence>
<protein>
    <recommendedName>
        <fullName evidence="4">Molybdopterin synthase catalytic subunit</fullName>
        <ecNumber evidence="3">2.8.1.12</ecNumber>
    </recommendedName>
    <alternativeName>
        <fullName evidence="10">MPT synthase subunit 2</fullName>
    </alternativeName>
    <alternativeName>
        <fullName evidence="8">Molybdenum cofactor biosynthesis protein E</fullName>
    </alternativeName>
    <alternativeName>
        <fullName evidence="9">Molybdopterin-converting factor large subunit</fullName>
    </alternativeName>
    <alternativeName>
        <fullName evidence="11">Molybdopterin-converting factor subunit 2</fullName>
    </alternativeName>
</protein>
<evidence type="ECO:0000256" key="12">
    <source>
        <dbReference type="ARBA" id="ARBA00049878"/>
    </source>
</evidence>
<evidence type="ECO:0000256" key="8">
    <source>
        <dbReference type="ARBA" id="ARBA00029745"/>
    </source>
</evidence>
<evidence type="ECO:0000256" key="4">
    <source>
        <dbReference type="ARBA" id="ARBA00013858"/>
    </source>
</evidence>
<dbReference type="RefSeq" id="WP_269424027.1">
    <property type="nucleotide sequence ID" value="NZ_JAPWGY010000004.1"/>
</dbReference>
<evidence type="ECO:0000313" key="14">
    <source>
        <dbReference type="Proteomes" id="UP001069802"/>
    </source>
</evidence>
<dbReference type="InterPro" id="IPR003448">
    <property type="entry name" value="Mopterin_biosynth_MoaE"/>
</dbReference>
<comment type="function">
    <text evidence="6">Converts molybdopterin precursor Z into molybdopterin. This requires the incorporation of two sulfur atoms into precursor Z to generate a dithiolene group. The sulfur is provided by MoaD.</text>
</comment>
<dbReference type="Pfam" id="PF02391">
    <property type="entry name" value="MoaE"/>
    <property type="match status" value="1"/>
</dbReference>
<dbReference type="PANTHER" id="PTHR23404">
    <property type="entry name" value="MOLYBDOPTERIN SYNTHASE RELATED"/>
    <property type="match status" value="1"/>
</dbReference>
<keyword evidence="14" id="KW-1185">Reference proteome</keyword>
<gene>
    <name evidence="13" type="ORF">O4H49_13875</name>
</gene>
<reference evidence="13" key="1">
    <citation type="submission" date="2022-12" db="EMBL/GenBank/DDBJ databases">
        <title>Bacterial isolates from different developmental stages of Nematostella vectensis.</title>
        <authorList>
            <person name="Fraune S."/>
        </authorList>
    </citation>
    <scope>NUCLEOTIDE SEQUENCE</scope>
    <source>
        <strain evidence="13">G21630-S1</strain>
    </source>
</reference>
<evidence type="ECO:0000256" key="10">
    <source>
        <dbReference type="ARBA" id="ARBA00030781"/>
    </source>
</evidence>
<name>A0ABT4LL84_9PROT</name>
<evidence type="ECO:0000256" key="7">
    <source>
        <dbReference type="ARBA" id="ARBA00026066"/>
    </source>
</evidence>
<comment type="subunit">
    <text evidence="7">Heterotetramer of 2 MoaD subunits and 2 MoaE subunits. Also stable as homodimer. The enzyme changes between these two forms during catalysis.</text>
</comment>